<evidence type="ECO:0000256" key="1">
    <source>
        <dbReference type="ARBA" id="ARBA00022857"/>
    </source>
</evidence>
<dbReference type="PRINTS" id="PR00081">
    <property type="entry name" value="GDHRDH"/>
</dbReference>
<dbReference type="SUPFAM" id="SSF51735">
    <property type="entry name" value="NAD(P)-binding Rossmann-fold domains"/>
    <property type="match status" value="1"/>
</dbReference>
<dbReference type="FunFam" id="3.40.50.720:FF:000084">
    <property type="entry name" value="Short-chain dehydrogenase reductase"/>
    <property type="match status" value="1"/>
</dbReference>
<sequence>MAETKLSCLKDQRWSLHGMTALVTGGTRGIGHAIAEELAEFGACVHICSRNQQDIDKCLDEWKSKGFRMTGSACDVLSRDQRQNLIKTVASTFHGKLNILVNNAGTSTHKKIVDYTEEDLTTIMGTNFESGYHLCQLAHPLLKTSGYGSIVFISSISGLKALPLCSIYGASRGAMNQFTKNIALEWAKDNIRANVVAPGTIMTRSLETYMSKSPDPNNVLDGMISQIPIGRIGEPRDISTLVAFLCLSAASYITGQIITVDGGFTL</sequence>
<dbReference type="PANTHER" id="PTHR42898">
    <property type="entry name" value="TROPINONE REDUCTASE"/>
    <property type="match status" value="1"/>
</dbReference>
<dbReference type="InterPro" id="IPR045000">
    <property type="entry name" value="TR"/>
</dbReference>
<dbReference type="PRINTS" id="PR00080">
    <property type="entry name" value="SDRFAMILY"/>
</dbReference>
<gene>
    <name evidence="5" type="primary">LOC113861606</name>
</gene>
<dbReference type="InterPro" id="IPR036291">
    <property type="entry name" value="NAD(P)-bd_dom_sf"/>
</dbReference>
<dbReference type="Pfam" id="PF13561">
    <property type="entry name" value="adh_short_C2"/>
    <property type="match status" value="1"/>
</dbReference>
<dbReference type="PANTHER" id="PTHR42898:SF101">
    <property type="entry name" value="ENOYL-(ACYL CARRIER) REDUCTASE"/>
    <property type="match status" value="1"/>
</dbReference>
<protein>
    <submittedName>
        <fullName evidence="5">Tropinone reductase homolog At5g06060-like isoform X1</fullName>
    </submittedName>
</protein>
<dbReference type="GO" id="GO:0016491">
    <property type="term" value="F:oxidoreductase activity"/>
    <property type="evidence" value="ECO:0007669"/>
    <property type="project" value="UniProtKB-KW"/>
</dbReference>
<dbReference type="RefSeq" id="XP_027350340.1">
    <property type="nucleotide sequence ID" value="XM_027494539.1"/>
</dbReference>
<dbReference type="NCBIfam" id="NF005559">
    <property type="entry name" value="PRK07231.1"/>
    <property type="match status" value="1"/>
</dbReference>
<keyword evidence="1" id="KW-0521">NADP</keyword>
<reference evidence="4" key="1">
    <citation type="journal article" date="2019" name="Toxins">
        <title>Detection of Abrin-Like and Prepropulchellin-Like Toxin Genes and Transcripts Using Whole Genome Sequencing and Full-Length Transcript Sequencing of Abrus precatorius.</title>
        <authorList>
            <person name="Hovde B.T."/>
            <person name="Daligault H.E."/>
            <person name="Hanschen E.R."/>
            <person name="Kunde Y.A."/>
            <person name="Johnson M.B."/>
            <person name="Starkenburg S.R."/>
            <person name="Johnson S.L."/>
        </authorList>
    </citation>
    <scope>NUCLEOTIDE SEQUENCE [LARGE SCALE GENOMIC DNA]</scope>
</reference>
<evidence type="ECO:0000256" key="2">
    <source>
        <dbReference type="ARBA" id="ARBA00023002"/>
    </source>
</evidence>
<dbReference type="Proteomes" id="UP000694853">
    <property type="component" value="Unplaced"/>
</dbReference>
<dbReference type="InterPro" id="IPR002347">
    <property type="entry name" value="SDR_fam"/>
</dbReference>
<evidence type="ECO:0000256" key="3">
    <source>
        <dbReference type="ARBA" id="ARBA00025714"/>
    </source>
</evidence>
<reference evidence="5" key="2">
    <citation type="submission" date="2025-08" db="UniProtKB">
        <authorList>
            <consortium name="RefSeq"/>
        </authorList>
    </citation>
    <scope>IDENTIFICATION</scope>
    <source>
        <tissue evidence="5">Young leaves</tissue>
    </source>
</reference>
<dbReference type="OrthoDB" id="417891at2759"/>
<dbReference type="KEGG" id="aprc:113861606"/>
<dbReference type="AlphaFoldDB" id="A0A8B8L2D5"/>
<keyword evidence="4" id="KW-1185">Reference proteome</keyword>
<evidence type="ECO:0000313" key="4">
    <source>
        <dbReference type="Proteomes" id="UP000694853"/>
    </source>
</evidence>
<keyword evidence="2" id="KW-0560">Oxidoreductase</keyword>
<evidence type="ECO:0000313" key="5">
    <source>
        <dbReference type="RefSeq" id="XP_027350340.1"/>
    </source>
</evidence>
<dbReference type="Gene3D" id="3.40.50.720">
    <property type="entry name" value="NAD(P)-binding Rossmann-like Domain"/>
    <property type="match status" value="1"/>
</dbReference>
<organism evidence="4 5">
    <name type="scientific">Abrus precatorius</name>
    <name type="common">Indian licorice</name>
    <name type="synonym">Glycine abrus</name>
    <dbReference type="NCBI Taxonomy" id="3816"/>
    <lineage>
        <taxon>Eukaryota</taxon>
        <taxon>Viridiplantae</taxon>
        <taxon>Streptophyta</taxon>
        <taxon>Embryophyta</taxon>
        <taxon>Tracheophyta</taxon>
        <taxon>Spermatophyta</taxon>
        <taxon>Magnoliopsida</taxon>
        <taxon>eudicotyledons</taxon>
        <taxon>Gunneridae</taxon>
        <taxon>Pentapetalae</taxon>
        <taxon>rosids</taxon>
        <taxon>fabids</taxon>
        <taxon>Fabales</taxon>
        <taxon>Fabaceae</taxon>
        <taxon>Papilionoideae</taxon>
        <taxon>50 kb inversion clade</taxon>
        <taxon>NPAAA clade</taxon>
        <taxon>indigoferoid/millettioid clade</taxon>
        <taxon>Abreae</taxon>
        <taxon>Abrus</taxon>
    </lineage>
</organism>
<comment type="similarity">
    <text evidence="3">Belongs to the short-chain dehydrogenases/reductases (SDR) family. SDR65C subfamily.</text>
</comment>
<accession>A0A8B8L2D5</accession>
<proteinExistence type="inferred from homology"/>
<name>A0A8B8L2D5_ABRPR</name>
<dbReference type="GeneID" id="113861606"/>